<dbReference type="RefSeq" id="WP_376979335.1">
    <property type="nucleotide sequence ID" value="NZ_JBHLSV010000006.1"/>
</dbReference>
<evidence type="ECO:0000256" key="2">
    <source>
        <dbReference type="SAM" id="Phobius"/>
    </source>
</evidence>
<sequence>PEGTAVPIPEDAVAGDYTVSASDPDGNSGEGAVSVYTPAIDVPDQVPAGRDVVVSSGGWVAGSEVTLQLVDPSGEPVGDAVTATADESGTLPAGTLVPVPADAAIGTGYSVTARDAQGAQVSDAFEVLHVDAVSPAVTVTSPVPAGGEAGITSGGWAPGTEVTIQLTDPEGNPVGDPITVTTDDRGNTPEGTAVTIPEDATAGDYTVSLSDGDGNEAEGTVAVYAPSLEVPAQVAAGDDVAVTSGGWVAGSTVTLQLVNPAGDPVGDPVEVTVDADGNLPEGTVLPVPADAELAAGYSVVASDTTGAKLTAPLEVVGADNGGGDNGSGDGDGDGNGGDNGSGDGDGNGNGGDNGSGDGDGDGNGGDNGSGDGDGNGNGGDNGSDDGTGNGSGNGTGNGSGNGSSNGSDQGSGSLPATGATVAPLAGLGALLLAAGAVFMIARRRGLGGSSE</sequence>
<evidence type="ECO:0000313" key="3">
    <source>
        <dbReference type="EMBL" id="MFC0673619.1"/>
    </source>
</evidence>
<comment type="caution">
    <text evidence="3">The sequence shown here is derived from an EMBL/GenBank/DDBJ whole genome shotgun (WGS) entry which is preliminary data.</text>
</comment>
<feature type="region of interest" description="Disordered" evidence="1">
    <location>
        <begin position="315"/>
        <end position="419"/>
    </location>
</feature>
<dbReference type="Proteomes" id="UP001589793">
    <property type="component" value="Unassembled WGS sequence"/>
</dbReference>
<evidence type="ECO:0000256" key="1">
    <source>
        <dbReference type="SAM" id="MobiDB-lite"/>
    </source>
</evidence>
<keyword evidence="2" id="KW-0472">Membrane</keyword>
<keyword evidence="2" id="KW-0812">Transmembrane</keyword>
<organism evidence="3 4">
    <name type="scientific">Brachybacterium hainanense</name>
    <dbReference type="NCBI Taxonomy" id="1541174"/>
    <lineage>
        <taxon>Bacteria</taxon>
        <taxon>Bacillati</taxon>
        <taxon>Actinomycetota</taxon>
        <taxon>Actinomycetes</taxon>
        <taxon>Micrococcales</taxon>
        <taxon>Dermabacteraceae</taxon>
        <taxon>Brachybacterium</taxon>
    </lineage>
</organism>
<reference evidence="3 4" key="1">
    <citation type="submission" date="2024-09" db="EMBL/GenBank/DDBJ databases">
        <authorList>
            <person name="Sun Q."/>
            <person name="Mori K."/>
        </authorList>
    </citation>
    <scope>NUCLEOTIDE SEQUENCE [LARGE SCALE GENOMIC DNA]</scope>
    <source>
        <strain evidence="3 4">CICC 10874</strain>
    </source>
</reference>
<keyword evidence="2" id="KW-1133">Transmembrane helix</keyword>
<name>A0ABV6R9E9_9MICO</name>
<evidence type="ECO:0000313" key="4">
    <source>
        <dbReference type="Proteomes" id="UP001589793"/>
    </source>
</evidence>
<feature type="transmembrane region" description="Helical" evidence="2">
    <location>
        <begin position="421"/>
        <end position="441"/>
    </location>
</feature>
<dbReference type="EMBL" id="JBHLSV010000006">
    <property type="protein sequence ID" value="MFC0673619.1"/>
    <property type="molecule type" value="Genomic_DNA"/>
</dbReference>
<keyword evidence="4" id="KW-1185">Reference proteome</keyword>
<protein>
    <submittedName>
        <fullName evidence="3">LPXTG cell wall anchor domain-containing protein</fullName>
    </submittedName>
</protein>
<accession>A0ABV6R9E9</accession>
<proteinExistence type="predicted"/>
<feature type="compositionally biased region" description="Low complexity" evidence="1">
    <location>
        <begin position="404"/>
        <end position="419"/>
    </location>
</feature>
<feature type="non-terminal residue" evidence="3">
    <location>
        <position position="1"/>
    </location>
</feature>
<feature type="compositionally biased region" description="Gly residues" evidence="1">
    <location>
        <begin position="319"/>
        <end position="403"/>
    </location>
</feature>
<dbReference type="NCBIfam" id="TIGR01167">
    <property type="entry name" value="LPXTG_anchor"/>
    <property type="match status" value="1"/>
</dbReference>
<gene>
    <name evidence="3" type="ORF">ACFFF6_06600</name>
</gene>
<feature type="region of interest" description="Disordered" evidence="1">
    <location>
        <begin position="1"/>
        <end position="32"/>
    </location>
</feature>